<dbReference type="Pfam" id="PF13463">
    <property type="entry name" value="HTH_27"/>
    <property type="match status" value="1"/>
</dbReference>
<evidence type="ECO:0000259" key="4">
    <source>
        <dbReference type="PROSITE" id="PS50995"/>
    </source>
</evidence>
<keyword evidence="6" id="KW-1185">Reference proteome</keyword>
<dbReference type="RefSeq" id="WP_133943525.1">
    <property type="nucleotide sequence ID" value="NZ_SOEO01000001.1"/>
</dbReference>
<dbReference type="Proteomes" id="UP000295313">
    <property type="component" value="Unassembled WGS sequence"/>
</dbReference>
<reference evidence="5 6" key="1">
    <citation type="submission" date="2019-03" db="EMBL/GenBank/DDBJ databases">
        <title>Genomic Encyclopedia of Type Strains, Phase III (KMG-III): the genomes of soil and plant-associated and newly described type strains.</title>
        <authorList>
            <person name="Whitman W."/>
        </authorList>
    </citation>
    <scope>NUCLEOTIDE SEQUENCE [LARGE SCALE GENOMIC DNA]</scope>
    <source>
        <strain evidence="5 6">CGMCC 1.12802</strain>
    </source>
</reference>
<dbReference type="PANTHER" id="PTHR42756:SF1">
    <property type="entry name" value="TRANSCRIPTIONAL REPRESSOR OF EMRAB OPERON"/>
    <property type="match status" value="1"/>
</dbReference>
<dbReference type="Gene3D" id="1.10.10.10">
    <property type="entry name" value="Winged helix-like DNA-binding domain superfamily/Winged helix DNA-binding domain"/>
    <property type="match status" value="1"/>
</dbReference>
<evidence type="ECO:0000256" key="3">
    <source>
        <dbReference type="ARBA" id="ARBA00023163"/>
    </source>
</evidence>
<dbReference type="InterPro" id="IPR036390">
    <property type="entry name" value="WH_DNA-bd_sf"/>
</dbReference>
<dbReference type="AlphaFoldDB" id="A0A4R8IBE3"/>
<dbReference type="InterPro" id="IPR000835">
    <property type="entry name" value="HTH_MarR-typ"/>
</dbReference>
<organism evidence="5 6">
    <name type="scientific">Epilithonimonas xixisoli</name>
    <dbReference type="NCBI Taxonomy" id="1476462"/>
    <lineage>
        <taxon>Bacteria</taxon>
        <taxon>Pseudomonadati</taxon>
        <taxon>Bacteroidota</taxon>
        <taxon>Flavobacteriia</taxon>
        <taxon>Flavobacteriales</taxon>
        <taxon>Weeksellaceae</taxon>
        <taxon>Chryseobacterium group</taxon>
        <taxon>Epilithonimonas</taxon>
    </lineage>
</organism>
<gene>
    <name evidence="5" type="ORF">B0I22_1051</name>
</gene>
<dbReference type="InterPro" id="IPR036388">
    <property type="entry name" value="WH-like_DNA-bd_sf"/>
</dbReference>
<evidence type="ECO:0000313" key="6">
    <source>
        <dbReference type="Proteomes" id="UP000295313"/>
    </source>
</evidence>
<name>A0A4R8IBE3_9FLAO</name>
<dbReference type="OrthoDB" id="961069at2"/>
<dbReference type="GO" id="GO:0003677">
    <property type="term" value="F:DNA binding"/>
    <property type="evidence" value="ECO:0007669"/>
    <property type="project" value="UniProtKB-KW"/>
</dbReference>
<proteinExistence type="predicted"/>
<evidence type="ECO:0000256" key="2">
    <source>
        <dbReference type="ARBA" id="ARBA00023125"/>
    </source>
</evidence>
<keyword evidence="3" id="KW-0804">Transcription</keyword>
<evidence type="ECO:0000256" key="1">
    <source>
        <dbReference type="ARBA" id="ARBA00023015"/>
    </source>
</evidence>
<protein>
    <submittedName>
        <fullName evidence="5">DNA-binding MarR family transcriptional regulator</fullName>
    </submittedName>
</protein>
<accession>A0A4R8IBE3</accession>
<keyword evidence="1" id="KW-0805">Transcription regulation</keyword>
<comment type="caution">
    <text evidence="5">The sequence shown here is derived from an EMBL/GenBank/DDBJ whole genome shotgun (WGS) entry which is preliminary data.</text>
</comment>
<dbReference type="PROSITE" id="PS50995">
    <property type="entry name" value="HTH_MARR_2"/>
    <property type="match status" value="1"/>
</dbReference>
<dbReference type="GO" id="GO:0003700">
    <property type="term" value="F:DNA-binding transcription factor activity"/>
    <property type="evidence" value="ECO:0007669"/>
    <property type="project" value="InterPro"/>
</dbReference>
<dbReference type="PANTHER" id="PTHR42756">
    <property type="entry name" value="TRANSCRIPTIONAL REGULATOR, MARR"/>
    <property type="match status" value="1"/>
</dbReference>
<evidence type="ECO:0000313" key="5">
    <source>
        <dbReference type="EMBL" id="TDX86890.1"/>
    </source>
</evidence>
<sequence>MKYSFIKDIINLAEEFESQNQENFYSNDADGFKAWVANSEFKKVKSETSQQNWPGKENGRSAESVISTLLVHLNRYAKTYSKSAIAGSDFKTQDEFSYLINLKAFGSMTKMELIKKNIHDKSSGILIINRLINQGWIQQSNSQEDKRSKVLNITEAGKLALDNQMEKIRNATQIVSGNLNHSEKMELIRILDKLEKFHQPIFSKNINSEKLIETVYQDYSFGKN</sequence>
<dbReference type="EMBL" id="SOEO01000001">
    <property type="protein sequence ID" value="TDX86890.1"/>
    <property type="molecule type" value="Genomic_DNA"/>
</dbReference>
<dbReference type="SUPFAM" id="SSF46785">
    <property type="entry name" value="Winged helix' DNA-binding domain"/>
    <property type="match status" value="1"/>
</dbReference>
<feature type="domain" description="HTH marR-type" evidence="4">
    <location>
        <begin position="63"/>
        <end position="196"/>
    </location>
</feature>
<keyword evidence="2 5" id="KW-0238">DNA-binding</keyword>